<dbReference type="Pfam" id="PF25752">
    <property type="entry name" value="DUF1619_N"/>
    <property type="match status" value="1"/>
</dbReference>
<feature type="chain" id="PRO_5035894185" description="Tectonic domain-containing protein" evidence="5">
    <location>
        <begin position="24"/>
        <end position="425"/>
    </location>
</feature>
<evidence type="ECO:0000259" key="7">
    <source>
        <dbReference type="Pfam" id="PF25752"/>
    </source>
</evidence>
<protein>
    <recommendedName>
        <fullName evidence="10">Tectonic domain-containing protein</fullName>
    </recommendedName>
</protein>
<feature type="domain" description="Tectonic-1-3" evidence="6">
    <location>
        <begin position="176"/>
        <end position="349"/>
    </location>
</feature>
<comment type="caution">
    <text evidence="8">The sequence shown here is derived from an EMBL/GenBank/DDBJ whole genome shotgun (WGS) entry which is preliminary data.</text>
</comment>
<evidence type="ECO:0008006" key="10">
    <source>
        <dbReference type="Google" id="ProtNLM"/>
    </source>
</evidence>
<evidence type="ECO:0000256" key="5">
    <source>
        <dbReference type="SAM" id="SignalP"/>
    </source>
</evidence>
<sequence length="425" mass="48173">MNVICILNITFFIAGLTVHLSDGAKVYGKNTRANLKSALNETKRASNSTNRADRSYLNPYFLASEPSGCDLTPNYCDLHCCSDKDCSASQKAAFQCFTETEFNAKSNFWSCKEKSNLSSWHAFICYVTDNSPYLGRHFLPPPDHVTDYAKFSKLAENVYQFPSDSKVDLEPNHLIYQFGSRLTLLPNNHSEEFLSMPGKIPGTNFCSHDKPIRFLKNRQTYCLRQLTAKSCSLEGTNATVNFLCMNKTSARRYMRIVKRDSRELGYFLNDDWRGDFANCSETQFLSSFFDPRTKICYNSLLGVDYKIFWNGTNITSVETTFRLADIDVLKWRIKTSPKFYLSQQFSVSFQHAENTSSVLNETNSNFTEIAENAAGVRSGNPGYLDGNNLIVGNLFNSTQESGNETLEWENGFLNLFISGPGEYRV</sequence>
<accession>A0A8S1CH16</accession>
<evidence type="ECO:0000256" key="2">
    <source>
        <dbReference type="ARBA" id="ARBA00022729"/>
    </source>
</evidence>
<evidence type="ECO:0000259" key="6">
    <source>
        <dbReference type="Pfam" id="PF07773"/>
    </source>
</evidence>
<gene>
    <name evidence="8" type="ORF">CLODIP_2_CD08109</name>
</gene>
<evidence type="ECO:0000256" key="4">
    <source>
        <dbReference type="ARBA" id="ARBA00023180"/>
    </source>
</evidence>
<dbReference type="OrthoDB" id="8172233at2759"/>
<dbReference type="Pfam" id="PF07773">
    <property type="entry name" value="TCTN_DUF1619"/>
    <property type="match status" value="1"/>
</dbReference>
<feature type="domain" description="Tectonic-1-3 N-terminal" evidence="7">
    <location>
        <begin position="63"/>
        <end position="111"/>
    </location>
</feature>
<keyword evidence="4" id="KW-0325">Glycoprotein</keyword>
<keyword evidence="3" id="KW-0970">Cilium biogenesis/degradation</keyword>
<keyword evidence="2 5" id="KW-0732">Signal</keyword>
<evidence type="ECO:0000313" key="9">
    <source>
        <dbReference type="Proteomes" id="UP000494165"/>
    </source>
</evidence>
<evidence type="ECO:0000313" key="8">
    <source>
        <dbReference type="EMBL" id="CAB3368206.1"/>
    </source>
</evidence>
<dbReference type="Proteomes" id="UP000494165">
    <property type="component" value="Unassembled WGS sequence"/>
</dbReference>
<evidence type="ECO:0000256" key="1">
    <source>
        <dbReference type="ARBA" id="ARBA00007633"/>
    </source>
</evidence>
<dbReference type="InterPro" id="IPR011677">
    <property type="entry name" value="TCTN1-3_dom"/>
</dbReference>
<dbReference type="AlphaFoldDB" id="A0A8S1CH16"/>
<comment type="similarity">
    <text evidence="1">Belongs to the tectonic family.</text>
</comment>
<dbReference type="PANTHER" id="PTHR14611:SF6">
    <property type="entry name" value="TECTONIC-2"/>
    <property type="match status" value="1"/>
</dbReference>
<keyword evidence="9" id="KW-1185">Reference proteome</keyword>
<dbReference type="InterPro" id="IPR040354">
    <property type="entry name" value="TCTN1-3"/>
</dbReference>
<organism evidence="8 9">
    <name type="scientific">Cloeon dipterum</name>
    <dbReference type="NCBI Taxonomy" id="197152"/>
    <lineage>
        <taxon>Eukaryota</taxon>
        <taxon>Metazoa</taxon>
        <taxon>Ecdysozoa</taxon>
        <taxon>Arthropoda</taxon>
        <taxon>Hexapoda</taxon>
        <taxon>Insecta</taxon>
        <taxon>Pterygota</taxon>
        <taxon>Palaeoptera</taxon>
        <taxon>Ephemeroptera</taxon>
        <taxon>Pisciforma</taxon>
        <taxon>Baetidae</taxon>
        <taxon>Cloeon</taxon>
    </lineage>
</organism>
<reference evidence="8 9" key="1">
    <citation type="submission" date="2020-04" db="EMBL/GenBank/DDBJ databases">
        <authorList>
            <person name="Alioto T."/>
            <person name="Alioto T."/>
            <person name="Gomez Garrido J."/>
        </authorList>
    </citation>
    <scope>NUCLEOTIDE SEQUENCE [LARGE SCALE GENOMIC DNA]</scope>
</reference>
<dbReference type="EMBL" id="CADEPI010000036">
    <property type="protein sequence ID" value="CAB3368206.1"/>
    <property type="molecule type" value="Genomic_DNA"/>
</dbReference>
<dbReference type="PANTHER" id="PTHR14611">
    <property type="entry name" value="TECTONIC FAMILY MEMBER"/>
    <property type="match status" value="1"/>
</dbReference>
<name>A0A8S1CH16_9INSE</name>
<dbReference type="GO" id="GO:0060271">
    <property type="term" value="P:cilium assembly"/>
    <property type="evidence" value="ECO:0007669"/>
    <property type="project" value="TreeGrafter"/>
</dbReference>
<feature type="signal peptide" evidence="5">
    <location>
        <begin position="1"/>
        <end position="23"/>
    </location>
</feature>
<dbReference type="InterPro" id="IPR057724">
    <property type="entry name" value="TCTN1-3_N"/>
</dbReference>
<proteinExistence type="inferred from homology"/>
<evidence type="ECO:0000256" key="3">
    <source>
        <dbReference type="ARBA" id="ARBA00022794"/>
    </source>
</evidence>